<dbReference type="Gene3D" id="3.40.630.10">
    <property type="entry name" value="Zn peptidases"/>
    <property type="match status" value="1"/>
</dbReference>
<dbReference type="Proteomes" id="UP000811481">
    <property type="component" value="Unassembled WGS sequence"/>
</dbReference>
<protein>
    <submittedName>
        <fullName evidence="1">Uncharacterized protein</fullName>
    </submittedName>
</protein>
<name>A0ABS5K2U8_9MOLU</name>
<organism evidence="1 2">
    <name type="scientific">'Fragaria x ananassa' phyllody phytoplasma</name>
    <dbReference type="NCBI Taxonomy" id="2358428"/>
    <lineage>
        <taxon>Bacteria</taxon>
        <taxon>Bacillati</taxon>
        <taxon>Mycoplasmatota</taxon>
        <taxon>Mollicutes</taxon>
        <taxon>Acholeplasmatales</taxon>
        <taxon>Acholeplasmataceae</taxon>
        <taxon>Candidatus Phytoplasma</taxon>
        <taxon>16SrXIII (Mexican periwinkle virescence group)</taxon>
    </lineage>
</organism>
<gene>
    <name evidence="1" type="ORF">J8J04_00530</name>
</gene>
<dbReference type="EMBL" id="JAGVRH010000001">
    <property type="protein sequence ID" value="MBS2126206.1"/>
    <property type="molecule type" value="Genomic_DNA"/>
</dbReference>
<comment type="caution">
    <text evidence="1">The sequence shown here is derived from an EMBL/GenBank/DDBJ whole genome shotgun (WGS) entry which is preliminary data.</text>
</comment>
<keyword evidence="2" id="KW-1185">Reference proteome</keyword>
<accession>A0ABS5K2U8</accession>
<reference evidence="1" key="1">
    <citation type="submission" date="2021-04" db="EMBL/GenBank/DDBJ databases">
        <title>Draft genome sequence of StrPh-CL8, a phytoplasma strain causing strawberry phyllody in Chile.</title>
        <authorList>
            <person name="Cui W."/>
            <person name="Zamorano A."/>
            <person name="Fiore N."/>
        </authorList>
    </citation>
    <scope>NUCLEOTIDE SEQUENCE [LARGE SCALE GENOMIC DNA]</scope>
    <source>
        <strain evidence="1">StrPh-Cl</strain>
    </source>
</reference>
<dbReference type="RefSeq" id="WP_212330833.1">
    <property type="nucleotide sequence ID" value="NZ_JAGVRH010000001.1"/>
</dbReference>
<evidence type="ECO:0000313" key="1">
    <source>
        <dbReference type="EMBL" id="MBS2126206.1"/>
    </source>
</evidence>
<evidence type="ECO:0000313" key="2">
    <source>
        <dbReference type="Proteomes" id="UP000811481"/>
    </source>
</evidence>
<sequence>MNHYFQKFYQLLVCGFVSDNTFPVVYFEKGICIFSLKRIFKDPKIISIKNQQLF</sequence>
<dbReference type="Gene3D" id="3.30.70.360">
    <property type="match status" value="1"/>
</dbReference>
<proteinExistence type="predicted"/>